<evidence type="ECO:0000313" key="2">
    <source>
        <dbReference type="Proteomes" id="UP000071561"/>
    </source>
</evidence>
<evidence type="ECO:0000313" key="1">
    <source>
        <dbReference type="EMBL" id="AMP98708.1"/>
    </source>
</evidence>
<dbReference type="PATRIC" id="fig|188932.3.peg.1874"/>
<sequence length="155" mass="18245">MKYIILFFGLMLVSFQRVGAQNKKEKLDTVYYKLDTSNVPIQDRMFKIETDVKYKGYILQCKCYPWNTDVVFFSRRDRSGDVKNISIESFSKINTISITQLIDIVAQYGKEKIDRHKFFFIEPDGKTMKVTRAYLSEPKKPQPPIEDYIKLPPSH</sequence>
<proteinExistence type="predicted"/>
<dbReference type="KEGG" id="pcm:AY601_1797"/>
<reference evidence="1 2" key="1">
    <citation type="submission" date="2016-03" db="EMBL/GenBank/DDBJ databases">
        <title>Complete genome sequence of Pedobacter cryoconitis PAMC 27485.</title>
        <authorList>
            <person name="Lee J."/>
            <person name="Kim O.-S."/>
        </authorList>
    </citation>
    <scope>NUCLEOTIDE SEQUENCE [LARGE SCALE GENOMIC DNA]</scope>
    <source>
        <strain evidence="1 2">PAMC 27485</strain>
    </source>
</reference>
<gene>
    <name evidence="1" type="ORF">AY601_1797</name>
</gene>
<protein>
    <submittedName>
        <fullName evidence="1">Uncharacterized protein</fullName>
    </submittedName>
</protein>
<keyword evidence="2" id="KW-1185">Reference proteome</keyword>
<name>A0A127VCK4_9SPHI</name>
<accession>A0A127VCK4</accession>
<dbReference type="Proteomes" id="UP000071561">
    <property type="component" value="Chromosome"/>
</dbReference>
<dbReference type="AlphaFoldDB" id="A0A127VCK4"/>
<organism evidence="1 2">
    <name type="scientific">Pedobacter cryoconitis</name>
    <dbReference type="NCBI Taxonomy" id="188932"/>
    <lineage>
        <taxon>Bacteria</taxon>
        <taxon>Pseudomonadati</taxon>
        <taxon>Bacteroidota</taxon>
        <taxon>Sphingobacteriia</taxon>
        <taxon>Sphingobacteriales</taxon>
        <taxon>Sphingobacteriaceae</taxon>
        <taxon>Pedobacter</taxon>
    </lineage>
</organism>
<dbReference type="EMBL" id="CP014504">
    <property type="protein sequence ID" value="AMP98708.1"/>
    <property type="molecule type" value="Genomic_DNA"/>
</dbReference>